<comment type="cofactor">
    <cofactor evidence="2">
        <name>Mg(2+)</name>
        <dbReference type="ChEBI" id="CHEBI:18420"/>
    </cofactor>
</comment>
<dbReference type="InterPro" id="IPR000086">
    <property type="entry name" value="NUDIX_hydrolase_dom"/>
</dbReference>
<keyword evidence="6" id="KW-0464">Manganese</keyword>
<evidence type="ECO:0000256" key="1">
    <source>
        <dbReference type="ARBA" id="ARBA00001936"/>
    </source>
</evidence>
<keyword evidence="10" id="KW-1185">Reference proteome</keyword>
<gene>
    <name evidence="9" type="ORF">THSYN_19655</name>
</gene>
<protein>
    <recommendedName>
        <fullName evidence="8">Nudix hydrolase domain-containing protein</fullName>
    </recommendedName>
</protein>
<evidence type="ECO:0000256" key="4">
    <source>
        <dbReference type="ARBA" id="ARBA00022801"/>
    </source>
</evidence>
<feature type="compositionally biased region" description="Basic and acidic residues" evidence="7">
    <location>
        <begin position="89"/>
        <end position="98"/>
    </location>
</feature>
<evidence type="ECO:0000313" key="9">
    <source>
        <dbReference type="EMBL" id="AUB82940.1"/>
    </source>
</evidence>
<dbReference type="EMBL" id="CP020370">
    <property type="protein sequence ID" value="AUB82940.1"/>
    <property type="molecule type" value="Genomic_DNA"/>
</dbReference>
<dbReference type="PROSITE" id="PS51462">
    <property type="entry name" value="NUDIX"/>
    <property type="match status" value="1"/>
</dbReference>
<dbReference type="KEGG" id="tsy:THSYN_19655"/>
<feature type="region of interest" description="Disordered" evidence="7">
    <location>
        <begin position="79"/>
        <end position="98"/>
    </location>
</feature>
<dbReference type="Gene3D" id="3.90.79.10">
    <property type="entry name" value="Nucleoside Triphosphate Pyrophosphohydrolase"/>
    <property type="match status" value="1"/>
</dbReference>
<dbReference type="GO" id="GO:0010945">
    <property type="term" value="F:coenzyme A diphosphatase activity"/>
    <property type="evidence" value="ECO:0007669"/>
    <property type="project" value="InterPro"/>
</dbReference>
<accession>A0A2K8UBG8</accession>
<evidence type="ECO:0000256" key="2">
    <source>
        <dbReference type="ARBA" id="ARBA00001946"/>
    </source>
</evidence>
<sequence length="213" mass="23498">MTKGFPRIALAPDRLTGERIRERLSPDACRGTPRAELPGAGADAAAEQAAVLLPLYCRDGAWHLIFIRRAVRLADRHSGEVGFPGGRRQHADRDSTATALREAHEEIGLAPEQVRVLGALRPLATVSRFLVTPVVGEFPWPQPLRPDPREVARIFSIPLAWLGTPGHHRVRAYPAPDHPEAREIAFFDQYDGELLWGVTARITLDFLGCLMGP</sequence>
<dbReference type="AlphaFoldDB" id="A0A2K8UBG8"/>
<evidence type="ECO:0000256" key="5">
    <source>
        <dbReference type="ARBA" id="ARBA00022842"/>
    </source>
</evidence>
<comment type="cofactor">
    <cofactor evidence="1">
        <name>Mn(2+)</name>
        <dbReference type="ChEBI" id="CHEBI:29035"/>
    </cofactor>
</comment>
<dbReference type="InterPro" id="IPR015797">
    <property type="entry name" value="NUDIX_hydrolase-like_dom_sf"/>
</dbReference>
<evidence type="ECO:0000313" key="10">
    <source>
        <dbReference type="Proteomes" id="UP000232638"/>
    </source>
</evidence>
<evidence type="ECO:0000256" key="7">
    <source>
        <dbReference type="SAM" id="MobiDB-lite"/>
    </source>
</evidence>
<reference evidence="9 10" key="1">
    <citation type="submission" date="2017-03" db="EMBL/GenBank/DDBJ databases">
        <title>Complete genome sequence of Candidatus 'Thiodictyon syntrophicum' sp. nov. strain Cad16T, a photolithoautotroph purple sulfur bacterium isolated from an alpine meromictic lake.</title>
        <authorList>
            <person name="Luedin S.M."/>
            <person name="Pothier J.F."/>
            <person name="Danza F."/>
            <person name="Storelli N."/>
            <person name="Wittwer M."/>
            <person name="Tonolla M."/>
        </authorList>
    </citation>
    <scope>NUCLEOTIDE SEQUENCE [LARGE SCALE GENOMIC DNA]</scope>
    <source>
        <strain evidence="9 10">Cad16T</strain>
    </source>
</reference>
<dbReference type="InterPro" id="IPR045121">
    <property type="entry name" value="CoAse"/>
</dbReference>
<dbReference type="PANTHER" id="PTHR12992:SF11">
    <property type="entry name" value="MITOCHONDRIAL COENZYME A DIPHOSPHATASE NUDT8"/>
    <property type="match status" value="1"/>
</dbReference>
<dbReference type="Pfam" id="PF00293">
    <property type="entry name" value="NUDIX"/>
    <property type="match status" value="1"/>
</dbReference>
<keyword evidence="3" id="KW-0479">Metal-binding</keyword>
<dbReference type="RefSeq" id="WP_100920644.1">
    <property type="nucleotide sequence ID" value="NZ_CP020370.1"/>
</dbReference>
<dbReference type="SUPFAM" id="SSF55811">
    <property type="entry name" value="Nudix"/>
    <property type="match status" value="1"/>
</dbReference>
<evidence type="ECO:0000259" key="8">
    <source>
        <dbReference type="PROSITE" id="PS51462"/>
    </source>
</evidence>
<dbReference type="CDD" id="cd03426">
    <property type="entry name" value="NUDIX_CoAse_Nudt7"/>
    <property type="match status" value="1"/>
</dbReference>
<name>A0A2K8UBG8_9GAMM</name>
<evidence type="ECO:0000256" key="6">
    <source>
        <dbReference type="ARBA" id="ARBA00023211"/>
    </source>
</evidence>
<keyword evidence="5" id="KW-0460">Magnesium</keyword>
<feature type="domain" description="Nudix hydrolase" evidence="8">
    <location>
        <begin position="46"/>
        <end position="183"/>
    </location>
</feature>
<dbReference type="GO" id="GO:0046872">
    <property type="term" value="F:metal ion binding"/>
    <property type="evidence" value="ECO:0007669"/>
    <property type="project" value="UniProtKB-KW"/>
</dbReference>
<evidence type="ECO:0000256" key="3">
    <source>
        <dbReference type="ARBA" id="ARBA00022723"/>
    </source>
</evidence>
<proteinExistence type="predicted"/>
<dbReference type="Proteomes" id="UP000232638">
    <property type="component" value="Chromosome"/>
</dbReference>
<keyword evidence="4" id="KW-0378">Hydrolase</keyword>
<dbReference type="PANTHER" id="PTHR12992">
    <property type="entry name" value="NUDIX HYDROLASE"/>
    <property type="match status" value="1"/>
</dbReference>
<organism evidence="9 10">
    <name type="scientific">Candidatus Thiodictyon syntrophicum</name>
    <dbReference type="NCBI Taxonomy" id="1166950"/>
    <lineage>
        <taxon>Bacteria</taxon>
        <taxon>Pseudomonadati</taxon>
        <taxon>Pseudomonadota</taxon>
        <taxon>Gammaproteobacteria</taxon>
        <taxon>Chromatiales</taxon>
        <taxon>Chromatiaceae</taxon>
        <taxon>Thiodictyon</taxon>
    </lineage>
</organism>
<dbReference type="OrthoDB" id="9802805at2"/>